<dbReference type="OrthoDB" id="194443at2759"/>
<evidence type="ECO:0000313" key="1">
    <source>
        <dbReference type="EMBL" id="TKA75981.1"/>
    </source>
</evidence>
<protein>
    <recommendedName>
        <fullName evidence="4">BTB domain-containing protein</fullName>
    </recommendedName>
</protein>
<reference evidence="2 3" key="1">
    <citation type="submission" date="2017-03" db="EMBL/GenBank/DDBJ databases">
        <title>Genomes of endolithic fungi from Antarctica.</title>
        <authorList>
            <person name="Coleine C."/>
            <person name="Masonjones S."/>
            <person name="Stajich J.E."/>
        </authorList>
    </citation>
    <scope>NUCLEOTIDE SEQUENCE [LARGE SCALE GENOMIC DNA]</scope>
    <source>
        <strain evidence="2 3">CCFEE 5184</strain>
    </source>
</reference>
<dbReference type="EMBL" id="NAJQ01000172">
    <property type="protein sequence ID" value="TKA76145.1"/>
    <property type="molecule type" value="Genomic_DNA"/>
</dbReference>
<proteinExistence type="predicted"/>
<keyword evidence="3" id="KW-1185">Reference proteome</keyword>
<comment type="caution">
    <text evidence="2">The sequence shown here is derived from an EMBL/GenBank/DDBJ whole genome shotgun (WGS) entry which is preliminary data.</text>
</comment>
<dbReference type="EMBL" id="NAJQ01000177">
    <property type="protein sequence ID" value="TKA75981.1"/>
    <property type="molecule type" value="Genomic_DNA"/>
</dbReference>
<name>A0A4U0XMT6_9PEZI</name>
<evidence type="ECO:0008006" key="4">
    <source>
        <dbReference type="Google" id="ProtNLM"/>
    </source>
</evidence>
<dbReference type="AlphaFoldDB" id="A0A4U0XMT6"/>
<organism evidence="2 3">
    <name type="scientific">Friedmanniomyces simplex</name>
    <dbReference type="NCBI Taxonomy" id="329884"/>
    <lineage>
        <taxon>Eukaryota</taxon>
        <taxon>Fungi</taxon>
        <taxon>Dikarya</taxon>
        <taxon>Ascomycota</taxon>
        <taxon>Pezizomycotina</taxon>
        <taxon>Dothideomycetes</taxon>
        <taxon>Dothideomycetidae</taxon>
        <taxon>Mycosphaerellales</taxon>
        <taxon>Teratosphaeriaceae</taxon>
        <taxon>Friedmanniomyces</taxon>
    </lineage>
</organism>
<dbReference type="Proteomes" id="UP000309340">
    <property type="component" value="Unassembled WGS sequence"/>
</dbReference>
<gene>
    <name evidence="2" type="ORF">B0A55_03258</name>
    <name evidence="1" type="ORF">B0A55_04560</name>
</gene>
<accession>A0A4U0XMT6</accession>
<evidence type="ECO:0000313" key="3">
    <source>
        <dbReference type="Proteomes" id="UP000309340"/>
    </source>
</evidence>
<sequence>MVDSEQQIRDLADSLQADRLIDVYVGEITPDTKPFRVQQVLLEQLSDYFSSALRADAFVEGERGRLHFPEDDAVPRWTEIDGAKMDTEMLLVNCWVLGDKYRIHTFQDEVMLGMLMSFSKKQGGTYSCDVLKRGVELTSSGSKLRRLKLRRLMAEEVVNTRSVYGQADFDLDQFDGVRFLSDFAKAKEDHCDYGMGFNTEIRFGLQSEATLEAGTGGTWREYMVGNKLPRRVWKWDKIEGEWKF</sequence>
<evidence type="ECO:0000313" key="2">
    <source>
        <dbReference type="EMBL" id="TKA76145.1"/>
    </source>
</evidence>